<evidence type="ECO:0008006" key="3">
    <source>
        <dbReference type="Google" id="ProtNLM"/>
    </source>
</evidence>
<dbReference type="AlphaFoldDB" id="A0A5M8PPM3"/>
<sequence>MALSPLAGQVRQHLLDVAEDPSKALDEKLLDTFNAQVTVSDSLEQGDRDSIINMLSQLLPTLQQDPSPATTLIGNLIRSPSYSFSSVLAIHPPVDFVAGLRAPSPPINSAAILLLSKAAKEPSDAALVAGKPEVVAALVRLWLCTPDTAVAQQAANVLKGLLEVDYAPHILGEAHDVEAITDKPTNEPLGQGLMWRRVFDDRDIYASVFAICSLSTVGHAGQPNKREKTIAQARLLEFLLALRPGVADTWSSSHFPEVEAAYGVRDGGLLHFAAEHMVDYKDDVLMHMTLIDFFAGLLQTGNAGFLSYTTNSISMTRDSTSSPTLDFIISRGLHSRSMSFYLEPSKHDSLDLTYLYSRSANYISVYATNYATHLLNASSSVADAILARLSSVLNGVSSGHWAHGNAPKHDLHVVASLPRVCLVPQTRESTPLFLIPAKPANADALHTLAAVFRGPLVASAISKTSSNRPVFETSTNDPEAARTLYFLYLRQHPAFWTHVVNAAEAVALKDNALAAVELMSAVIGANWHPLPHVSEESSSQSPYLLPTESELADMCGSPNQQLPPSGVLAILASPALEVVLPYLLRPAQTFSNLVGGQGDTESAAYRVAVAKHDALILLHQKLKDVAQETTGLEEIVTAVGRRVTQGPMGGSSDVGGRIGTLEW</sequence>
<dbReference type="Gene3D" id="1.25.10.50">
    <property type="match status" value="1"/>
</dbReference>
<organism evidence="1 2">
    <name type="scientific">Lasallia pustulata</name>
    <dbReference type="NCBI Taxonomy" id="136370"/>
    <lineage>
        <taxon>Eukaryota</taxon>
        <taxon>Fungi</taxon>
        <taxon>Dikarya</taxon>
        <taxon>Ascomycota</taxon>
        <taxon>Pezizomycotina</taxon>
        <taxon>Lecanoromycetes</taxon>
        <taxon>OSLEUM clade</taxon>
        <taxon>Umbilicariomycetidae</taxon>
        <taxon>Umbilicariales</taxon>
        <taxon>Umbilicariaceae</taxon>
        <taxon>Lasallia</taxon>
    </lineage>
</organism>
<protein>
    <recommendedName>
        <fullName evidence="3">DNA mismatch repair protein HSM3 N-terminal domain-containing protein</fullName>
    </recommendedName>
</protein>
<dbReference type="EMBL" id="VXIT01000007">
    <property type="protein sequence ID" value="KAA6411450.1"/>
    <property type="molecule type" value="Genomic_DNA"/>
</dbReference>
<evidence type="ECO:0000313" key="1">
    <source>
        <dbReference type="EMBL" id="KAA6411450.1"/>
    </source>
</evidence>
<reference evidence="1 2" key="1">
    <citation type="submission" date="2019-09" db="EMBL/GenBank/DDBJ databases">
        <title>The hologenome of the rock-dwelling lichen Lasallia pustulata.</title>
        <authorList>
            <person name="Greshake Tzovaras B."/>
            <person name="Segers F."/>
            <person name="Bicker A."/>
            <person name="Dal Grande F."/>
            <person name="Otte J."/>
            <person name="Hankeln T."/>
            <person name="Schmitt I."/>
            <person name="Ebersberger I."/>
        </authorList>
    </citation>
    <scope>NUCLEOTIDE SEQUENCE [LARGE SCALE GENOMIC DNA]</scope>
    <source>
        <strain evidence="1">A1-1</strain>
    </source>
</reference>
<name>A0A5M8PPM3_9LECA</name>
<comment type="caution">
    <text evidence="1">The sequence shown here is derived from an EMBL/GenBank/DDBJ whole genome shotgun (WGS) entry which is preliminary data.</text>
</comment>
<gene>
    <name evidence="1" type="ORF">FRX48_04730</name>
</gene>
<accession>A0A5M8PPM3</accession>
<evidence type="ECO:0000313" key="2">
    <source>
        <dbReference type="Proteomes" id="UP000324767"/>
    </source>
</evidence>
<proteinExistence type="predicted"/>
<dbReference type="Proteomes" id="UP000324767">
    <property type="component" value="Unassembled WGS sequence"/>
</dbReference>
<dbReference type="OrthoDB" id="4538483at2759"/>